<dbReference type="RefSeq" id="WP_272084308.1">
    <property type="nucleotide sequence ID" value="NZ_JAQNDL010000001.1"/>
</dbReference>
<dbReference type="Proteomes" id="UP001221686">
    <property type="component" value="Unassembled WGS sequence"/>
</dbReference>
<accession>A0ABT5DTY7</accession>
<gene>
    <name evidence="1" type="ORF">POL25_03165</name>
</gene>
<keyword evidence="2" id="KW-1185">Reference proteome</keyword>
<name>A0ABT5DTY7_9BACT</name>
<reference evidence="1 2" key="1">
    <citation type="submission" date="2022-11" db="EMBL/GenBank/DDBJ databases">
        <title>Minimal conservation of predation-associated metabolite biosynthetic gene clusters underscores biosynthetic potential of Myxococcota including descriptions for ten novel species: Archangium lansinium sp. nov., Myxococcus landrumus sp. nov., Nannocystis bai.</title>
        <authorList>
            <person name="Ahearne A."/>
            <person name="Stevens C."/>
            <person name="Dowd S."/>
        </authorList>
    </citation>
    <scope>NUCLEOTIDE SEQUENCE [LARGE SCALE GENOMIC DNA]</scope>
    <source>
        <strain evidence="1 2">BB15-2</strain>
    </source>
</reference>
<evidence type="ECO:0000313" key="1">
    <source>
        <dbReference type="EMBL" id="MDC0715877.1"/>
    </source>
</evidence>
<dbReference type="EMBL" id="JAQNDL010000001">
    <property type="protein sequence ID" value="MDC0715877.1"/>
    <property type="molecule type" value="Genomic_DNA"/>
</dbReference>
<protein>
    <submittedName>
        <fullName evidence="1">Uncharacterized protein</fullName>
    </submittedName>
</protein>
<evidence type="ECO:0000313" key="2">
    <source>
        <dbReference type="Proteomes" id="UP001221686"/>
    </source>
</evidence>
<proteinExistence type="predicted"/>
<organism evidence="1 2">
    <name type="scientific">Nannocystis bainbridge</name>
    <dbReference type="NCBI Taxonomy" id="2995303"/>
    <lineage>
        <taxon>Bacteria</taxon>
        <taxon>Pseudomonadati</taxon>
        <taxon>Myxococcota</taxon>
        <taxon>Polyangia</taxon>
        <taxon>Nannocystales</taxon>
        <taxon>Nannocystaceae</taxon>
        <taxon>Nannocystis</taxon>
    </lineage>
</organism>
<sequence length="84" mass="8787">MSAVLAFTALLGLLAPESPPPAEPELPKRGPPLATDCATDCDARCTWDVCPHPLGCFAALDEACHTACLTEKKAQCPSELTIPP</sequence>
<comment type="caution">
    <text evidence="1">The sequence shown here is derived from an EMBL/GenBank/DDBJ whole genome shotgun (WGS) entry which is preliminary data.</text>
</comment>